<proteinExistence type="predicted"/>
<evidence type="ECO:0000256" key="6">
    <source>
        <dbReference type="SAM" id="Phobius"/>
    </source>
</evidence>
<name>A0A369UUG6_9ACTN</name>
<evidence type="ECO:0000259" key="7">
    <source>
        <dbReference type="PROSITE" id="PS50850"/>
    </source>
</evidence>
<feature type="transmembrane region" description="Helical" evidence="6">
    <location>
        <begin position="217"/>
        <end position="239"/>
    </location>
</feature>
<evidence type="ECO:0000256" key="2">
    <source>
        <dbReference type="ARBA" id="ARBA00022475"/>
    </source>
</evidence>
<feature type="transmembrane region" description="Helical" evidence="6">
    <location>
        <begin position="341"/>
        <end position="364"/>
    </location>
</feature>
<evidence type="ECO:0000313" key="9">
    <source>
        <dbReference type="Proteomes" id="UP000253742"/>
    </source>
</evidence>
<feature type="transmembrane region" description="Helical" evidence="6">
    <location>
        <begin position="87"/>
        <end position="106"/>
    </location>
</feature>
<dbReference type="InterPro" id="IPR036259">
    <property type="entry name" value="MFS_trans_sf"/>
</dbReference>
<gene>
    <name evidence="8" type="ORF">DVZ84_35775</name>
</gene>
<feature type="transmembrane region" description="Helical" evidence="6">
    <location>
        <begin position="254"/>
        <end position="275"/>
    </location>
</feature>
<dbReference type="CDD" id="cd17324">
    <property type="entry name" value="MFS_NepI_like"/>
    <property type="match status" value="1"/>
</dbReference>
<dbReference type="OrthoDB" id="9814237at2"/>
<dbReference type="PROSITE" id="PS50850">
    <property type="entry name" value="MFS"/>
    <property type="match status" value="1"/>
</dbReference>
<evidence type="ECO:0000313" key="8">
    <source>
        <dbReference type="EMBL" id="RDD84366.1"/>
    </source>
</evidence>
<dbReference type="GO" id="GO:0022857">
    <property type="term" value="F:transmembrane transporter activity"/>
    <property type="evidence" value="ECO:0007669"/>
    <property type="project" value="InterPro"/>
</dbReference>
<organism evidence="8 9">
    <name type="scientific">Streptomyces parvulus</name>
    <dbReference type="NCBI Taxonomy" id="146923"/>
    <lineage>
        <taxon>Bacteria</taxon>
        <taxon>Bacillati</taxon>
        <taxon>Actinomycetota</taxon>
        <taxon>Actinomycetes</taxon>
        <taxon>Kitasatosporales</taxon>
        <taxon>Streptomycetaceae</taxon>
        <taxon>Streptomyces</taxon>
    </lineage>
</organism>
<sequence>MTSTTTLSEQSKEQTPASWGGVVSLSLGVFAIVMAEFLPASLLPRIADDLGVSEGAAGQSVTVTAVAAGLAGLFLPVLLPRTERRRVMIGLTVLAVASNLVVAFAPNLPLLLASRLLLGVSLGGFWALAIAIAAQLVPSDRLGRAVMVVNAGVSLATIAAVPLGSWLGELWGWRQVFILGAGAAVLAVAVQFLTLPRLPSTSTSGLSALWAALHSKALLVGLFAVLLTAGGHFTGFTYIRPALESLTDIDADGLAVLLLVYGFGNVLGTVLSGILADRALRFAALLFPVSLGAGTLIMVMTGDTTAGMYITAAMWGFGFGGVPAISQTWGARAEPGRLEQVGGLIVTVFQIAIAAGAVVGGVLVDSVAASGPLVVGGVTTIVGGVLLTGLIRRG</sequence>
<dbReference type="EMBL" id="QQBH01000043">
    <property type="protein sequence ID" value="RDD84366.1"/>
    <property type="molecule type" value="Genomic_DNA"/>
</dbReference>
<feature type="transmembrane region" description="Helical" evidence="6">
    <location>
        <begin position="145"/>
        <end position="164"/>
    </location>
</feature>
<feature type="domain" description="Major facilitator superfamily (MFS) profile" evidence="7">
    <location>
        <begin position="21"/>
        <end position="394"/>
    </location>
</feature>
<feature type="transmembrane region" description="Helical" evidence="6">
    <location>
        <begin position="306"/>
        <end position="329"/>
    </location>
</feature>
<keyword evidence="5 6" id="KW-0472">Membrane</keyword>
<feature type="transmembrane region" description="Helical" evidence="6">
    <location>
        <begin position="112"/>
        <end position="133"/>
    </location>
</feature>
<dbReference type="AlphaFoldDB" id="A0A369UUG6"/>
<feature type="transmembrane region" description="Helical" evidence="6">
    <location>
        <begin position="21"/>
        <end position="40"/>
    </location>
</feature>
<keyword evidence="3 6" id="KW-0812">Transmembrane</keyword>
<protein>
    <submittedName>
        <fullName evidence="8">MFS transporter</fullName>
    </submittedName>
</protein>
<dbReference type="SUPFAM" id="SSF103473">
    <property type="entry name" value="MFS general substrate transporter"/>
    <property type="match status" value="1"/>
</dbReference>
<keyword evidence="2" id="KW-1003">Cell membrane</keyword>
<feature type="transmembrane region" description="Helical" evidence="6">
    <location>
        <begin position="60"/>
        <end position="80"/>
    </location>
</feature>
<accession>A0A369UUG6</accession>
<evidence type="ECO:0000256" key="5">
    <source>
        <dbReference type="ARBA" id="ARBA00023136"/>
    </source>
</evidence>
<comment type="caution">
    <text evidence="8">The sequence shown here is derived from an EMBL/GenBank/DDBJ whole genome shotgun (WGS) entry which is preliminary data.</text>
</comment>
<dbReference type="Pfam" id="PF07690">
    <property type="entry name" value="MFS_1"/>
    <property type="match status" value="1"/>
</dbReference>
<dbReference type="Gene3D" id="1.20.1250.20">
    <property type="entry name" value="MFS general substrate transporter like domains"/>
    <property type="match status" value="1"/>
</dbReference>
<feature type="transmembrane region" description="Helical" evidence="6">
    <location>
        <begin position="370"/>
        <end position="391"/>
    </location>
</feature>
<evidence type="ECO:0000256" key="3">
    <source>
        <dbReference type="ARBA" id="ARBA00022692"/>
    </source>
</evidence>
<feature type="transmembrane region" description="Helical" evidence="6">
    <location>
        <begin position="176"/>
        <end position="196"/>
    </location>
</feature>
<dbReference type="Proteomes" id="UP000253742">
    <property type="component" value="Unassembled WGS sequence"/>
</dbReference>
<dbReference type="PANTHER" id="PTHR43124:SF5">
    <property type="entry name" value="PURINE RIBONUCLEOSIDE EFFLUX PUMP NEPI"/>
    <property type="match status" value="1"/>
</dbReference>
<keyword evidence="4 6" id="KW-1133">Transmembrane helix</keyword>
<dbReference type="GO" id="GO:0005886">
    <property type="term" value="C:plasma membrane"/>
    <property type="evidence" value="ECO:0007669"/>
    <property type="project" value="UniProtKB-SubCell"/>
</dbReference>
<dbReference type="PANTHER" id="PTHR43124">
    <property type="entry name" value="PURINE EFFLUX PUMP PBUE"/>
    <property type="match status" value="1"/>
</dbReference>
<reference evidence="8 9" key="1">
    <citation type="submission" date="2018-07" db="EMBL/GenBank/DDBJ databases">
        <title>Genome guided investigation of antibiotics producing actinomycetales strain isolated from a Macau mangrove ecosystem.</title>
        <authorList>
            <person name="Hu D."/>
        </authorList>
    </citation>
    <scope>NUCLEOTIDE SEQUENCE [LARGE SCALE GENOMIC DNA]</scope>
    <source>
        <strain evidence="8 9">2297</strain>
    </source>
</reference>
<dbReference type="InterPro" id="IPR011701">
    <property type="entry name" value="MFS"/>
</dbReference>
<dbReference type="InterPro" id="IPR050189">
    <property type="entry name" value="MFS_Efflux_Transporters"/>
</dbReference>
<evidence type="ECO:0000256" key="1">
    <source>
        <dbReference type="ARBA" id="ARBA00004651"/>
    </source>
</evidence>
<evidence type="ECO:0000256" key="4">
    <source>
        <dbReference type="ARBA" id="ARBA00022989"/>
    </source>
</evidence>
<dbReference type="InterPro" id="IPR020846">
    <property type="entry name" value="MFS_dom"/>
</dbReference>
<comment type="subcellular location">
    <subcellularLocation>
        <location evidence="1">Cell membrane</location>
        <topology evidence="1">Multi-pass membrane protein</topology>
    </subcellularLocation>
</comment>
<dbReference type="RefSeq" id="WP_114533454.1">
    <property type="nucleotide sequence ID" value="NZ_QQBH01000043.1"/>
</dbReference>
<feature type="transmembrane region" description="Helical" evidence="6">
    <location>
        <begin position="282"/>
        <end position="300"/>
    </location>
</feature>